<comment type="caution">
    <text evidence="3">The sequence shown here is derived from an EMBL/GenBank/DDBJ whole genome shotgun (WGS) entry which is preliminary data.</text>
</comment>
<name>A0A8H4RNM6_9HELO</name>
<evidence type="ECO:0000313" key="4">
    <source>
        <dbReference type="Proteomes" id="UP000566819"/>
    </source>
</evidence>
<dbReference type="InterPro" id="IPR010730">
    <property type="entry name" value="HET"/>
</dbReference>
<accession>A0A8H4RNM6</accession>
<dbReference type="PANTHER" id="PTHR24148">
    <property type="entry name" value="ANKYRIN REPEAT DOMAIN-CONTAINING PROTEIN 39 HOMOLOG-RELATED"/>
    <property type="match status" value="1"/>
</dbReference>
<dbReference type="Pfam" id="PF06985">
    <property type="entry name" value="HET"/>
    <property type="match status" value="1"/>
</dbReference>
<sequence length="691" mass="77761">MAQPRETISSYLRRPGPPFRLYYKGKSGQTKSLSGQYQWEDIKAVKDWDAFNQSPVRAKFRHLLYEGQHKFLLQPWIPIANTIIVSELYLQTSLHMGLLAKVNLALEAITKIFEEEKEDEHEYGRVMNLGVLPGPRSLNSIPDLVVQDISEVGWGEERFDEDEDETGEEQEEGEEEIHGSNFDQRSTKEGNNSAFGKQENPAKRELTSNEERTDTSGAEEVGSSQTEERVESSSSSPSHQFTNLSPPILLVGDIKLHSGWRHSMWKHADSRGADFRQVLSQVNFYMTQNACQYGFVVTERELVAVYRPGRKGLLKVSGSFPIRTRMEGLGQGEGEGTYPSSSPRDLCADEALLALILWAADPPSPGTDPADETCDAEAEEDEYYPTIEAVAFSSDGPTSAEKGSVFSTFSEPVAESELETKGVVDAKIVFDLKKEKNEVYQMDVVAAFLAATLQEEIFMKVPDELQQHFGKLEPPELLQFELQITSNLAAVLRQLQDNGADNGVVPLGRLRVFWADAISINQRDEKERGHHVRLMSRIYKQCLRVCVWLGEASDDSDELMNLAMEFGSKLNKIPGLGPLPRSAFRDLALEAFTSMENILGKAAVERSISLVSFFWRPWFRRLWVLQEVFLPPSGVALCGSKSVAWDHIWRFLYFGFEPISLLSRSIVESLLESSEEDDDIIFLILRALLLL</sequence>
<evidence type="ECO:0000313" key="3">
    <source>
        <dbReference type="EMBL" id="KAF4632170.1"/>
    </source>
</evidence>
<feature type="compositionally biased region" description="Basic and acidic residues" evidence="1">
    <location>
        <begin position="200"/>
        <end position="214"/>
    </location>
</feature>
<feature type="domain" description="Heterokaryon incompatibility" evidence="2">
    <location>
        <begin position="481"/>
        <end position="627"/>
    </location>
</feature>
<dbReference type="OrthoDB" id="2157530at2759"/>
<dbReference type="AlphaFoldDB" id="A0A8H4RNM6"/>
<dbReference type="InterPro" id="IPR052895">
    <property type="entry name" value="HetReg/Transcr_Mod"/>
</dbReference>
<dbReference type="PANTHER" id="PTHR24148:SF73">
    <property type="entry name" value="HET DOMAIN PROTEIN (AFU_ORTHOLOGUE AFUA_8G01020)"/>
    <property type="match status" value="1"/>
</dbReference>
<dbReference type="EMBL" id="JAAMPI010000371">
    <property type="protein sequence ID" value="KAF4632170.1"/>
    <property type="molecule type" value="Genomic_DNA"/>
</dbReference>
<reference evidence="3 4" key="1">
    <citation type="submission" date="2020-03" db="EMBL/GenBank/DDBJ databases">
        <title>Draft Genome Sequence of Cudoniella acicularis.</title>
        <authorList>
            <person name="Buettner E."/>
            <person name="Kellner H."/>
        </authorList>
    </citation>
    <scope>NUCLEOTIDE SEQUENCE [LARGE SCALE GENOMIC DNA]</scope>
    <source>
        <strain evidence="3 4">DSM 108380</strain>
    </source>
</reference>
<organism evidence="3 4">
    <name type="scientific">Cudoniella acicularis</name>
    <dbReference type="NCBI Taxonomy" id="354080"/>
    <lineage>
        <taxon>Eukaryota</taxon>
        <taxon>Fungi</taxon>
        <taxon>Dikarya</taxon>
        <taxon>Ascomycota</taxon>
        <taxon>Pezizomycotina</taxon>
        <taxon>Leotiomycetes</taxon>
        <taxon>Helotiales</taxon>
        <taxon>Tricladiaceae</taxon>
        <taxon>Cudoniella</taxon>
    </lineage>
</organism>
<gene>
    <name evidence="3" type="ORF">G7Y89_g5945</name>
</gene>
<proteinExistence type="predicted"/>
<feature type="region of interest" description="Disordered" evidence="1">
    <location>
        <begin position="152"/>
        <end position="244"/>
    </location>
</feature>
<protein>
    <recommendedName>
        <fullName evidence="2">Heterokaryon incompatibility domain-containing protein</fullName>
    </recommendedName>
</protein>
<keyword evidence="4" id="KW-1185">Reference proteome</keyword>
<feature type="compositionally biased region" description="Polar residues" evidence="1">
    <location>
        <begin position="181"/>
        <end position="195"/>
    </location>
</feature>
<feature type="compositionally biased region" description="Acidic residues" evidence="1">
    <location>
        <begin position="158"/>
        <end position="175"/>
    </location>
</feature>
<evidence type="ECO:0000256" key="1">
    <source>
        <dbReference type="SAM" id="MobiDB-lite"/>
    </source>
</evidence>
<dbReference type="Proteomes" id="UP000566819">
    <property type="component" value="Unassembled WGS sequence"/>
</dbReference>
<evidence type="ECO:0000259" key="2">
    <source>
        <dbReference type="Pfam" id="PF06985"/>
    </source>
</evidence>